<evidence type="ECO:0000313" key="12">
    <source>
        <dbReference type="EMBL" id="CAL6097113.1"/>
    </source>
</evidence>
<name>A0AA86RES6_9EUKA</name>
<dbReference type="CDD" id="cd18787">
    <property type="entry name" value="SF2_C_DEAD"/>
    <property type="match status" value="1"/>
</dbReference>
<keyword evidence="3 5" id="KW-0067">ATP-binding</keyword>
<comment type="similarity">
    <text evidence="5">Belongs to the DEAD box helicase family.</text>
</comment>
<keyword evidence="2 5" id="KW-0378">Hydrolase</keyword>
<evidence type="ECO:0000256" key="3">
    <source>
        <dbReference type="ARBA" id="ARBA00022840"/>
    </source>
</evidence>
<dbReference type="EMBL" id="CATOUU010001177">
    <property type="protein sequence ID" value="CAI9977084.1"/>
    <property type="molecule type" value="Genomic_DNA"/>
</dbReference>
<reference evidence="11 13" key="2">
    <citation type="submission" date="2024-07" db="EMBL/GenBank/DDBJ databases">
        <authorList>
            <person name="Akdeniz Z."/>
        </authorList>
    </citation>
    <scope>NUCLEOTIDE SEQUENCE [LARGE SCALE GENOMIC DNA]</scope>
</reference>
<feature type="compositionally biased region" description="Polar residues" evidence="6">
    <location>
        <begin position="495"/>
        <end position="504"/>
    </location>
</feature>
<dbReference type="InterPro" id="IPR001650">
    <property type="entry name" value="Helicase_C-like"/>
</dbReference>
<dbReference type="SMART" id="SM00487">
    <property type="entry name" value="DEXDc"/>
    <property type="match status" value="1"/>
</dbReference>
<reference evidence="10" key="1">
    <citation type="submission" date="2023-06" db="EMBL/GenBank/DDBJ databases">
        <authorList>
            <person name="Kurt Z."/>
        </authorList>
    </citation>
    <scope>NUCLEOTIDE SEQUENCE</scope>
</reference>
<evidence type="ECO:0000256" key="6">
    <source>
        <dbReference type="SAM" id="MobiDB-lite"/>
    </source>
</evidence>
<dbReference type="GO" id="GO:0005524">
    <property type="term" value="F:ATP binding"/>
    <property type="evidence" value="ECO:0007669"/>
    <property type="project" value="UniProtKB-UniRule"/>
</dbReference>
<feature type="domain" description="Helicase C-terminal" evidence="8">
    <location>
        <begin position="250"/>
        <end position="415"/>
    </location>
</feature>
<keyword evidence="13" id="KW-1185">Reference proteome</keyword>
<keyword evidence="4 5" id="KW-0694">RNA-binding</keyword>
<evidence type="ECO:0000256" key="5">
    <source>
        <dbReference type="RuleBase" id="RU365068"/>
    </source>
</evidence>
<feature type="domain" description="Helicase ATP-binding" evidence="7">
    <location>
        <begin position="45"/>
        <end position="221"/>
    </location>
</feature>
<comment type="domain">
    <text evidence="5">The Q motif is unique to and characteristic of the DEAD box family of RNA helicases and controls ATP binding and hydrolysis.</text>
</comment>
<evidence type="ECO:0000313" key="13">
    <source>
        <dbReference type="Proteomes" id="UP001642409"/>
    </source>
</evidence>
<dbReference type="EMBL" id="CAXDID020000491">
    <property type="protein sequence ID" value="CAL6097113.1"/>
    <property type="molecule type" value="Genomic_DNA"/>
</dbReference>
<evidence type="ECO:0000259" key="7">
    <source>
        <dbReference type="PROSITE" id="PS51192"/>
    </source>
</evidence>
<feature type="compositionally biased region" description="Basic and acidic residues" evidence="6">
    <location>
        <begin position="444"/>
        <end position="494"/>
    </location>
</feature>
<evidence type="ECO:0000313" key="11">
    <source>
        <dbReference type="EMBL" id="CAL5988020.1"/>
    </source>
</evidence>
<feature type="region of interest" description="Disordered" evidence="6">
    <location>
        <begin position="440"/>
        <end position="504"/>
    </location>
</feature>
<protein>
    <recommendedName>
        <fullName evidence="5">ATP-dependent RNA helicase</fullName>
        <ecNumber evidence="5">3.6.4.13</ecNumber>
    </recommendedName>
</protein>
<dbReference type="GO" id="GO:0003724">
    <property type="term" value="F:RNA helicase activity"/>
    <property type="evidence" value="ECO:0007669"/>
    <property type="project" value="UniProtKB-EC"/>
</dbReference>
<keyword evidence="1 5" id="KW-0547">Nucleotide-binding</keyword>
<evidence type="ECO:0000259" key="8">
    <source>
        <dbReference type="PROSITE" id="PS51194"/>
    </source>
</evidence>
<dbReference type="Pfam" id="PF00271">
    <property type="entry name" value="Helicase_C"/>
    <property type="match status" value="1"/>
</dbReference>
<keyword evidence="5 10" id="KW-0347">Helicase</keyword>
<dbReference type="Gene3D" id="3.40.50.300">
    <property type="entry name" value="P-loop containing nucleotide triphosphate hydrolases"/>
    <property type="match status" value="2"/>
</dbReference>
<dbReference type="SUPFAM" id="SSF52540">
    <property type="entry name" value="P-loop containing nucleoside triphosphate hydrolases"/>
    <property type="match status" value="1"/>
</dbReference>
<comment type="caution">
    <text evidence="10">The sequence shown here is derived from an EMBL/GenBank/DDBJ whole genome shotgun (WGS) entry which is preliminary data.</text>
</comment>
<proteinExistence type="inferred from homology"/>
<dbReference type="InterPro" id="IPR011545">
    <property type="entry name" value="DEAD/DEAH_box_helicase_dom"/>
</dbReference>
<accession>A0AA86RES6</accession>
<dbReference type="EC" id="3.6.4.13" evidence="5"/>
<dbReference type="InterPro" id="IPR027417">
    <property type="entry name" value="P-loop_NTPase"/>
</dbReference>
<dbReference type="GO" id="GO:0016787">
    <property type="term" value="F:hydrolase activity"/>
    <property type="evidence" value="ECO:0007669"/>
    <property type="project" value="UniProtKB-KW"/>
</dbReference>
<evidence type="ECO:0000313" key="9">
    <source>
        <dbReference type="EMBL" id="CAI9915219.1"/>
    </source>
</evidence>
<dbReference type="SMART" id="SM00490">
    <property type="entry name" value="HELICc"/>
    <property type="match status" value="1"/>
</dbReference>
<evidence type="ECO:0000256" key="4">
    <source>
        <dbReference type="ARBA" id="ARBA00022884"/>
    </source>
</evidence>
<dbReference type="EMBL" id="CATOUU010000066">
    <property type="protein sequence ID" value="CAI9915219.1"/>
    <property type="molecule type" value="Genomic_DNA"/>
</dbReference>
<evidence type="ECO:0000256" key="2">
    <source>
        <dbReference type="ARBA" id="ARBA00022801"/>
    </source>
</evidence>
<organism evidence="10">
    <name type="scientific">Hexamita inflata</name>
    <dbReference type="NCBI Taxonomy" id="28002"/>
    <lineage>
        <taxon>Eukaryota</taxon>
        <taxon>Metamonada</taxon>
        <taxon>Diplomonadida</taxon>
        <taxon>Hexamitidae</taxon>
        <taxon>Hexamitinae</taxon>
        <taxon>Hexamita</taxon>
    </lineage>
</organism>
<dbReference type="PANTHER" id="PTHR24031">
    <property type="entry name" value="RNA HELICASE"/>
    <property type="match status" value="1"/>
</dbReference>
<dbReference type="Pfam" id="PF00270">
    <property type="entry name" value="DEAD"/>
    <property type="match status" value="1"/>
</dbReference>
<dbReference type="PROSITE" id="PS51192">
    <property type="entry name" value="HELICASE_ATP_BIND_1"/>
    <property type="match status" value="1"/>
</dbReference>
<comment type="catalytic activity">
    <reaction evidence="5">
        <text>ATP + H2O = ADP + phosphate + H(+)</text>
        <dbReference type="Rhea" id="RHEA:13065"/>
        <dbReference type="ChEBI" id="CHEBI:15377"/>
        <dbReference type="ChEBI" id="CHEBI:15378"/>
        <dbReference type="ChEBI" id="CHEBI:30616"/>
        <dbReference type="ChEBI" id="CHEBI:43474"/>
        <dbReference type="ChEBI" id="CHEBI:456216"/>
        <dbReference type="EC" id="3.6.4.13"/>
    </reaction>
</comment>
<dbReference type="InterPro" id="IPR014001">
    <property type="entry name" value="Helicase_ATP-bd"/>
</dbReference>
<dbReference type="AlphaFoldDB" id="A0AA86RES6"/>
<dbReference type="GO" id="GO:0003723">
    <property type="term" value="F:RNA binding"/>
    <property type="evidence" value="ECO:0007669"/>
    <property type="project" value="UniProtKB-UniRule"/>
</dbReference>
<dbReference type="PROSITE" id="PS51194">
    <property type="entry name" value="HELICASE_CTER"/>
    <property type="match status" value="1"/>
</dbReference>
<dbReference type="Proteomes" id="UP001642409">
    <property type="component" value="Unassembled WGS sequence"/>
</dbReference>
<sequence>MTSLAQKLLSTSTWKELGIDEQLVDALVANKFMNPSLTQEMLLKEIKESDKKSGMCEAPNGTGKTIAYLISAIRRVDPKIQETQAVIIVHTQILAFQIMKKAQMLCDPLNITTSLCLGMSSGHAFQKNKHIIIGTADAFLSNFAPKTGRSGQVAALNSSASIRIVVIDEADHFIIHDESQEAIKKIFKAVQQNVQKLLFTATLEEKTKTKIIDEWFSGREIFCVRQQIFLDNTAHFQYDARGKGEEGKLEMVEKLFNLDCFDEGFKAIVFCKTRNGIDNVYRKMIKMNYACSRYHEGMTPEEREKSFADFIASKTRVLITTDMMARGIDAITIAIVVNFDLPTEMQPDGQFKVSPITYVHRTDRAGRFGRKCVALTITESEQDESDMKTVVSYYDKQFKEGLFNKVTIKSLNDEILKQLEGEFTNTEVEKRDGEALKAITQNRQETKFDHVKSHDNKKKENKEKKKDNEDKKEEKKEKKEEKEEVKEEKKEVKQNRQYTQLQSESDYEDSNIKCEIQNAQNLEYFFFCNLNKFPSNTHQNLEFILTKITGCQFKYQETGNFIIMCCEAIYEEVKHIVNSLKINNVAPIFTEIYVKKLQNSEKEELLKSKGTQRFQGLSQNIPKIPFDYVQYHDKKEEKKEKKEEKEEVKEEKKEEKLIEFE</sequence>
<dbReference type="EMBL" id="CAXDID020000022">
    <property type="protein sequence ID" value="CAL5988020.1"/>
    <property type="molecule type" value="Genomic_DNA"/>
</dbReference>
<evidence type="ECO:0000256" key="1">
    <source>
        <dbReference type="ARBA" id="ARBA00022741"/>
    </source>
</evidence>
<comment type="function">
    <text evidence="5">RNA helicase.</text>
</comment>
<evidence type="ECO:0000313" key="10">
    <source>
        <dbReference type="EMBL" id="CAI9977084.1"/>
    </source>
</evidence>
<feature type="region of interest" description="Disordered" evidence="6">
    <location>
        <begin position="634"/>
        <end position="661"/>
    </location>
</feature>
<gene>
    <name evidence="11" type="ORF">HINF_LOCUS10166</name>
    <name evidence="9" type="ORF">HINF_LOCUS2864</name>
    <name evidence="10" type="ORF">HINF_LOCUS64729</name>
    <name evidence="12" type="ORF">HINF_LOCUS68754</name>
</gene>